<name>A0A941B721_9ACTN</name>
<protein>
    <recommendedName>
        <fullName evidence="5">Secreted protein</fullName>
    </recommendedName>
</protein>
<reference evidence="3 4" key="1">
    <citation type="submission" date="2021-04" db="EMBL/GenBank/DDBJ databases">
        <authorList>
            <person name="Tang X."/>
            <person name="Zhou X."/>
            <person name="Chen X."/>
            <person name="Cernava T."/>
            <person name="Zhang C."/>
        </authorList>
    </citation>
    <scope>NUCLEOTIDE SEQUENCE [LARGE SCALE GENOMIC DNA]</scope>
    <source>
        <strain evidence="3 4">BH-SS-21</strain>
    </source>
</reference>
<feature type="compositionally biased region" description="Basic and acidic residues" evidence="1">
    <location>
        <begin position="102"/>
        <end position="124"/>
    </location>
</feature>
<dbReference type="EMBL" id="JAGPYQ010000001">
    <property type="protein sequence ID" value="MBQ0853105.1"/>
    <property type="molecule type" value="Genomic_DNA"/>
</dbReference>
<evidence type="ECO:0000313" key="3">
    <source>
        <dbReference type="EMBL" id="MBQ0853105.1"/>
    </source>
</evidence>
<evidence type="ECO:0000256" key="1">
    <source>
        <dbReference type="SAM" id="MobiDB-lite"/>
    </source>
</evidence>
<feature type="region of interest" description="Disordered" evidence="1">
    <location>
        <begin position="32"/>
        <end position="73"/>
    </location>
</feature>
<feature type="compositionally biased region" description="Basic and acidic residues" evidence="1">
    <location>
        <begin position="55"/>
        <end position="73"/>
    </location>
</feature>
<feature type="compositionally biased region" description="Gly residues" evidence="1">
    <location>
        <begin position="148"/>
        <end position="162"/>
    </location>
</feature>
<sequence>MRSATKRHRRLAAACALISALTLGGVYAGQAVAAGSPSSSDGDSSSGGGSSSPKPPKDDDSTDWKRQDEASRAYTECMRDNGLEDFPDIVIWTADGGRGVKVRIDRGEGDGAKRPDPASKEFRKAAKACQDILDDIGVKLPVPPGDLPGKGGGPFPAPGGCGEIRQHEKGSDGKGSGDRREGGEGGDTESSVEGLVLSG</sequence>
<dbReference type="AlphaFoldDB" id="A0A941B721"/>
<comment type="caution">
    <text evidence="3">The sequence shown here is derived from an EMBL/GenBank/DDBJ whole genome shotgun (WGS) entry which is preliminary data.</text>
</comment>
<proteinExistence type="predicted"/>
<feature type="compositionally biased region" description="Basic and acidic residues" evidence="1">
    <location>
        <begin position="164"/>
        <end position="183"/>
    </location>
</feature>
<organism evidence="3 4">
    <name type="scientific">Streptomyces liliiviolaceus</name>
    <dbReference type="NCBI Taxonomy" id="2823109"/>
    <lineage>
        <taxon>Bacteria</taxon>
        <taxon>Bacillati</taxon>
        <taxon>Actinomycetota</taxon>
        <taxon>Actinomycetes</taxon>
        <taxon>Kitasatosporales</taxon>
        <taxon>Streptomycetaceae</taxon>
        <taxon>Streptomyces</taxon>
    </lineage>
</organism>
<feature type="compositionally biased region" description="Low complexity" evidence="1">
    <location>
        <begin position="188"/>
        <end position="199"/>
    </location>
</feature>
<feature type="compositionally biased region" description="Low complexity" evidence="1">
    <location>
        <begin position="32"/>
        <end position="44"/>
    </location>
</feature>
<accession>A0A941B721</accession>
<dbReference type="RefSeq" id="WP_210889446.1">
    <property type="nucleotide sequence ID" value="NZ_JAGPYQ010000001.1"/>
</dbReference>
<dbReference type="Proteomes" id="UP000677413">
    <property type="component" value="Unassembled WGS sequence"/>
</dbReference>
<keyword evidence="2" id="KW-0732">Signal</keyword>
<evidence type="ECO:0008006" key="5">
    <source>
        <dbReference type="Google" id="ProtNLM"/>
    </source>
</evidence>
<evidence type="ECO:0000256" key="2">
    <source>
        <dbReference type="SAM" id="SignalP"/>
    </source>
</evidence>
<keyword evidence="4" id="KW-1185">Reference proteome</keyword>
<evidence type="ECO:0000313" key="4">
    <source>
        <dbReference type="Proteomes" id="UP000677413"/>
    </source>
</evidence>
<gene>
    <name evidence="3" type="ORF">J8N05_33590</name>
</gene>
<feature type="signal peptide" evidence="2">
    <location>
        <begin position="1"/>
        <end position="28"/>
    </location>
</feature>
<feature type="chain" id="PRO_5039041229" description="Secreted protein" evidence="2">
    <location>
        <begin position="29"/>
        <end position="199"/>
    </location>
</feature>
<feature type="region of interest" description="Disordered" evidence="1">
    <location>
        <begin position="101"/>
        <end position="199"/>
    </location>
</feature>